<dbReference type="Proteomes" id="UP000183400">
    <property type="component" value="Unassembled WGS sequence"/>
</dbReference>
<dbReference type="SUPFAM" id="SSF46565">
    <property type="entry name" value="Chaperone J-domain"/>
    <property type="match status" value="1"/>
</dbReference>
<dbReference type="Pfam" id="PF05099">
    <property type="entry name" value="TerB"/>
    <property type="match status" value="1"/>
</dbReference>
<dbReference type="InterPro" id="IPR029024">
    <property type="entry name" value="TerB-like"/>
</dbReference>
<dbReference type="SMART" id="SM00271">
    <property type="entry name" value="DnaJ"/>
    <property type="match status" value="1"/>
</dbReference>
<reference evidence="3" key="1">
    <citation type="submission" date="2016-10" db="EMBL/GenBank/DDBJ databases">
        <authorList>
            <person name="Varghese N."/>
            <person name="Submissions S."/>
        </authorList>
    </citation>
    <scope>NUCLEOTIDE SEQUENCE [LARGE SCALE GENOMIC DNA]</scope>
    <source>
        <strain evidence="3">DSM 27839</strain>
    </source>
</reference>
<dbReference type="InterPro" id="IPR001623">
    <property type="entry name" value="DnaJ_domain"/>
</dbReference>
<dbReference type="Gene3D" id="1.10.3680.10">
    <property type="entry name" value="TerB-like"/>
    <property type="match status" value="1"/>
</dbReference>
<feature type="domain" description="J" evidence="1">
    <location>
        <begin position="162"/>
        <end position="226"/>
    </location>
</feature>
<gene>
    <name evidence="2" type="ORF">SAMN05444358_1011407</name>
</gene>
<dbReference type="CDD" id="cd06257">
    <property type="entry name" value="DnaJ"/>
    <property type="match status" value="1"/>
</dbReference>
<dbReference type="InterPro" id="IPR007791">
    <property type="entry name" value="DjlA_N"/>
</dbReference>
<dbReference type="EMBL" id="FNNP01000001">
    <property type="protein sequence ID" value="SDW64964.1"/>
    <property type="molecule type" value="Genomic_DNA"/>
</dbReference>
<evidence type="ECO:0000313" key="3">
    <source>
        <dbReference type="Proteomes" id="UP000183400"/>
    </source>
</evidence>
<dbReference type="SUPFAM" id="SSF158682">
    <property type="entry name" value="TerB-like"/>
    <property type="match status" value="1"/>
</dbReference>
<dbReference type="STRING" id="985054.SAMN05444358_1011407"/>
<dbReference type="CDD" id="cd07316">
    <property type="entry name" value="terB_like_DjlA"/>
    <property type="match status" value="1"/>
</dbReference>
<dbReference type="PROSITE" id="PS50076">
    <property type="entry name" value="DNAJ_2"/>
    <property type="match status" value="1"/>
</dbReference>
<dbReference type="OrthoDB" id="9782583at2"/>
<proteinExistence type="predicted"/>
<name>A0A1H2VAK9_9RHOB</name>
<evidence type="ECO:0000313" key="2">
    <source>
        <dbReference type="EMBL" id="SDW64964.1"/>
    </source>
</evidence>
<dbReference type="RefSeq" id="WP_074735525.1">
    <property type="nucleotide sequence ID" value="NZ_FNNP01000001.1"/>
</dbReference>
<protein>
    <submittedName>
        <fullName evidence="2">DnaJ like chaperone protein</fullName>
    </submittedName>
</protein>
<keyword evidence="3" id="KW-1185">Reference proteome</keyword>
<sequence length="226" mass="25483">MSIWTRIADALSALAQGESLTAVFEKLRTPPQRSVAFAIAVVALGAKMAKADGQVTRDEVTAFREVFQITREDEDGAARVFDMARTDVAGYQDYARRIARMFSEDSTTLCDLMEGLFHIAMADGFYHPNENEFLEEVSRIFGQTDAQFMALRARFVPDAPKDPYTVLGVARDLPLPEIRRVWRQLVRETHPDAMMARGVPEEAVRLAEKKMIDINRAWDEINGARV</sequence>
<dbReference type="Gene3D" id="1.10.287.110">
    <property type="entry name" value="DnaJ domain"/>
    <property type="match status" value="1"/>
</dbReference>
<dbReference type="AlphaFoldDB" id="A0A1H2VAK9"/>
<evidence type="ECO:0000259" key="1">
    <source>
        <dbReference type="PROSITE" id="PS50076"/>
    </source>
</evidence>
<dbReference type="eggNOG" id="COG1076">
    <property type="taxonomic scope" value="Bacteria"/>
</dbReference>
<dbReference type="InterPro" id="IPR036869">
    <property type="entry name" value="J_dom_sf"/>
</dbReference>
<accession>A0A1H2VAK9</accession>
<organism evidence="2 3">
    <name type="scientific">Ruegeria halocynthiae</name>
    <dbReference type="NCBI Taxonomy" id="985054"/>
    <lineage>
        <taxon>Bacteria</taxon>
        <taxon>Pseudomonadati</taxon>
        <taxon>Pseudomonadota</taxon>
        <taxon>Alphaproteobacteria</taxon>
        <taxon>Rhodobacterales</taxon>
        <taxon>Roseobacteraceae</taxon>
        <taxon>Ruegeria</taxon>
    </lineage>
</organism>